<proteinExistence type="predicted"/>
<feature type="region of interest" description="Disordered" evidence="1">
    <location>
        <begin position="1"/>
        <end position="63"/>
    </location>
</feature>
<evidence type="ECO:0000313" key="4">
    <source>
        <dbReference type="Proteomes" id="UP000297703"/>
    </source>
</evidence>
<evidence type="ECO:0000313" key="3">
    <source>
        <dbReference type="EMBL" id="TFK08191.1"/>
    </source>
</evidence>
<keyword evidence="2" id="KW-0472">Membrane</keyword>
<keyword evidence="2" id="KW-1133">Transmembrane helix</keyword>
<dbReference type="Proteomes" id="UP000297703">
    <property type="component" value="Unassembled WGS sequence"/>
</dbReference>
<accession>A0A4D9EAD1</accession>
<feature type="region of interest" description="Disordered" evidence="1">
    <location>
        <begin position="175"/>
        <end position="195"/>
    </location>
</feature>
<sequence length="195" mass="21293">MPRAQPEPTLTQSRGFFGSFGFQSNRNGGNFPCSPHRLQGASEQPDLGERERERDAGGRAGWTEGAWKSLPVRPCYQPDSAEKMAESIPLGKAWVTMNHTEGLGSGPQPNENTTWSPLAPEPSPWESHTIVVVAIFCCVCLLHLSAFLYTICFRIQGHSRPAPRLASPGVYEENELATFQPSPSTTDTPARANPS</sequence>
<comment type="caution">
    <text evidence="3">The sequence shown here is derived from an EMBL/GenBank/DDBJ whole genome shotgun (WGS) entry which is preliminary data.</text>
</comment>
<dbReference type="EMBL" id="QXTE01000071">
    <property type="protein sequence ID" value="TFK08191.1"/>
    <property type="molecule type" value="Genomic_DNA"/>
</dbReference>
<keyword evidence="2" id="KW-0812">Transmembrane</keyword>
<name>A0A4D9EAD1_9SAUR</name>
<dbReference type="OrthoDB" id="10566132at2759"/>
<dbReference type="AlphaFoldDB" id="A0A4D9EAD1"/>
<feature type="transmembrane region" description="Helical" evidence="2">
    <location>
        <begin position="130"/>
        <end position="151"/>
    </location>
</feature>
<keyword evidence="4" id="KW-1185">Reference proteome</keyword>
<feature type="compositionally biased region" description="Low complexity" evidence="1">
    <location>
        <begin position="12"/>
        <end position="31"/>
    </location>
</feature>
<reference evidence="3 4" key="1">
    <citation type="submission" date="2019-04" db="EMBL/GenBank/DDBJ databases">
        <title>Draft genome of the big-headed turtle Platysternon megacephalum.</title>
        <authorList>
            <person name="Gong S."/>
        </authorList>
    </citation>
    <scope>NUCLEOTIDE SEQUENCE [LARGE SCALE GENOMIC DNA]</scope>
    <source>
        <strain evidence="3">DO16091913</strain>
        <tissue evidence="3">Muscle</tissue>
    </source>
</reference>
<gene>
    <name evidence="3" type="ORF">DR999_PMT08860</name>
</gene>
<evidence type="ECO:0000256" key="2">
    <source>
        <dbReference type="SAM" id="Phobius"/>
    </source>
</evidence>
<protein>
    <submittedName>
        <fullName evidence="3">Uncharacterized protein</fullName>
    </submittedName>
</protein>
<reference evidence="3 4" key="2">
    <citation type="submission" date="2019-04" db="EMBL/GenBank/DDBJ databases">
        <title>The genome sequence of big-headed turtle.</title>
        <authorList>
            <person name="Gong S."/>
        </authorList>
    </citation>
    <scope>NUCLEOTIDE SEQUENCE [LARGE SCALE GENOMIC DNA]</scope>
    <source>
        <strain evidence="3">DO16091913</strain>
        <tissue evidence="3">Muscle</tissue>
    </source>
</reference>
<feature type="compositionally biased region" description="Polar residues" evidence="1">
    <location>
        <begin position="177"/>
        <end position="195"/>
    </location>
</feature>
<evidence type="ECO:0000256" key="1">
    <source>
        <dbReference type="SAM" id="MobiDB-lite"/>
    </source>
</evidence>
<feature type="compositionally biased region" description="Basic and acidic residues" evidence="1">
    <location>
        <begin position="47"/>
        <end position="57"/>
    </location>
</feature>
<organism evidence="3 4">
    <name type="scientific">Platysternon megacephalum</name>
    <name type="common">big-headed turtle</name>
    <dbReference type="NCBI Taxonomy" id="55544"/>
    <lineage>
        <taxon>Eukaryota</taxon>
        <taxon>Metazoa</taxon>
        <taxon>Chordata</taxon>
        <taxon>Craniata</taxon>
        <taxon>Vertebrata</taxon>
        <taxon>Euteleostomi</taxon>
        <taxon>Archelosauria</taxon>
        <taxon>Testudinata</taxon>
        <taxon>Testudines</taxon>
        <taxon>Cryptodira</taxon>
        <taxon>Durocryptodira</taxon>
        <taxon>Testudinoidea</taxon>
        <taxon>Platysternidae</taxon>
        <taxon>Platysternon</taxon>
    </lineage>
</organism>